<proteinExistence type="predicted"/>
<dbReference type="Proteomes" id="UP000808349">
    <property type="component" value="Unassembled WGS sequence"/>
</dbReference>
<sequence length="156" mass="16546">MSSLSIPAFHISDKSKVKGGADIFIASRQDALSSGVFSIKISAQFDPSVDLYPVGSLFIKVDLSDGTKGSFKATSIELINSYGKHNPTVYLTGQCADDTQPDALGCRYWVMIANNKSAQQSGTPDIVGFAIHDRNGSRIAYGTGPVKSGDIEVAPK</sequence>
<evidence type="ECO:0000313" key="1">
    <source>
        <dbReference type="EMBL" id="MBK9719138.1"/>
    </source>
</evidence>
<dbReference type="AlphaFoldDB" id="A0A9D7SC87"/>
<comment type="caution">
    <text evidence="1">The sequence shown here is derived from an EMBL/GenBank/DDBJ whole genome shotgun (WGS) entry which is preliminary data.</text>
</comment>
<accession>A0A9D7SC87</accession>
<name>A0A9D7SC87_9BACT</name>
<reference evidence="1 2" key="1">
    <citation type="submission" date="2020-10" db="EMBL/GenBank/DDBJ databases">
        <title>Connecting structure to function with the recovery of over 1000 high-quality activated sludge metagenome-assembled genomes encoding full-length rRNA genes using long-read sequencing.</title>
        <authorList>
            <person name="Singleton C.M."/>
            <person name="Petriglieri F."/>
            <person name="Kristensen J.M."/>
            <person name="Kirkegaard R.H."/>
            <person name="Michaelsen T.Y."/>
            <person name="Andersen M.H."/>
            <person name="Karst S.M."/>
            <person name="Dueholm M.S."/>
            <person name="Nielsen P.H."/>
            <person name="Albertsen M."/>
        </authorList>
    </citation>
    <scope>NUCLEOTIDE SEQUENCE [LARGE SCALE GENOMIC DNA]</scope>
    <source>
        <strain evidence="1">Ribe_18-Q3-R11-54_BAT3C.373</strain>
    </source>
</reference>
<evidence type="ECO:0000313" key="2">
    <source>
        <dbReference type="Proteomes" id="UP000808349"/>
    </source>
</evidence>
<protein>
    <submittedName>
        <fullName evidence="1">Uncharacterized protein</fullName>
    </submittedName>
</protein>
<gene>
    <name evidence="1" type="ORF">IPO85_16790</name>
</gene>
<dbReference type="EMBL" id="JADKFW010000016">
    <property type="protein sequence ID" value="MBK9719138.1"/>
    <property type="molecule type" value="Genomic_DNA"/>
</dbReference>
<organism evidence="1 2">
    <name type="scientific">Candidatus Defluviibacterium haderslevense</name>
    <dbReference type="NCBI Taxonomy" id="2981993"/>
    <lineage>
        <taxon>Bacteria</taxon>
        <taxon>Pseudomonadati</taxon>
        <taxon>Bacteroidota</taxon>
        <taxon>Saprospiria</taxon>
        <taxon>Saprospirales</taxon>
        <taxon>Saprospiraceae</taxon>
        <taxon>Candidatus Defluviibacterium</taxon>
    </lineage>
</organism>